<protein>
    <submittedName>
        <fullName evidence="7">Uncharacterized protein</fullName>
    </submittedName>
</protein>
<dbReference type="InterPro" id="IPR002105">
    <property type="entry name" value="Dockerin_1_rpt"/>
</dbReference>
<dbReference type="CDD" id="cd14254">
    <property type="entry name" value="Dockerin_II"/>
    <property type="match status" value="1"/>
</dbReference>
<evidence type="ECO:0000259" key="6">
    <source>
        <dbReference type="PROSITE" id="PS51935"/>
    </source>
</evidence>
<dbReference type="Gene3D" id="1.10.1330.10">
    <property type="entry name" value="Dockerin domain"/>
    <property type="match status" value="1"/>
</dbReference>
<evidence type="ECO:0000256" key="4">
    <source>
        <dbReference type="ARBA" id="ARBA00022807"/>
    </source>
</evidence>
<dbReference type="SMART" id="SM00089">
    <property type="entry name" value="PKD"/>
    <property type="match status" value="8"/>
</dbReference>
<dbReference type="Gene3D" id="3.90.1720.10">
    <property type="entry name" value="endopeptidase domain like (from Nostoc punctiforme)"/>
    <property type="match status" value="1"/>
</dbReference>
<dbReference type="Pfam" id="PF00404">
    <property type="entry name" value="Dockerin_1"/>
    <property type="match status" value="1"/>
</dbReference>
<dbReference type="InterPro" id="IPR022409">
    <property type="entry name" value="PKD/Chitinase_dom"/>
</dbReference>
<dbReference type="PANTHER" id="PTHR47359">
    <property type="entry name" value="PEPTIDOGLYCAN DL-ENDOPEPTIDASE CWLO"/>
    <property type="match status" value="1"/>
</dbReference>
<dbReference type="Gene3D" id="2.60.40.10">
    <property type="entry name" value="Immunoglobulins"/>
    <property type="match status" value="8"/>
</dbReference>
<dbReference type="InterPro" id="IPR036439">
    <property type="entry name" value="Dockerin_dom_sf"/>
</dbReference>
<comment type="similarity">
    <text evidence="1">Belongs to the peptidase C40 family.</text>
</comment>
<feature type="domain" description="NlpC/P60" evidence="6">
    <location>
        <begin position="245"/>
        <end position="407"/>
    </location>
</feature>
<sequence length="1439" mass="154791">MAVKREMKLLSCLVVIAVLMSTVMAFSAEPASTASVYVTSFTADDDLNTKITNVDASKFQAYFAYKSRTSMSPLVNTLVETGNTHSINSIFLMALAAWESGWGTSNYANTRCNYFGYGAVYSNPDKAWEFNSANECVDVVSRFIKCDYLLNSGTYSVLWPAGQIYNPSTKQDHKAPPYIEQTRNAGKYSNGPTLRGWIIKYNMNSQSEMNGILSIMNDFVSWHVKTYGVGLEVYSGENEQIVIAPSLSEKAASLVEEVVGSSYLWGGKGWNWKEGKFVDSNLIKEGYYWNWKDHNEVGKGVDCSGLVFWAYNKAAGATKYKKSSNPIQEEGASGQWKTDTDRVSRGDLNRGDLLFLIKSGRASHVIMYVGDGCVIHAEGVEFKKVVKEKLITVEERYNKLGYVIEYGRVKAASTGPSQGGTPYVSISKTIRSDSDNIIDLTTSNPNDGSRDVLFRITLTNMGTADARVSTADDLANEGYYSADPLNPPTRTDVTVPAGDSYSWEYRARYQGSATADRTPITNTARITWIHNYYNEVTGDDYGGHGALTSSQTAYIHNPSQPSQGVSADLNCDGKVDRSDSGILMSYWGTDGSGATSCRSPDINQDGIVNSLDLNILKSQWTQPNETPVARITMTSGSEVAYEDEVLELTVPSGGTATVHFSASRSSDPEGTISSYQWLINGQPAGDTCDFDSDNLNEGTYDIFLTVIDNERAEDSVGASIIITPGITAENDPPTAGLSMTSGSETAYEDDMLELTVPSGGTATVHFSASRSSDQDGLISSYQWFVNGQSASNLRDFDSNLGEGTHQIYLTVTDNGGAEDSVGASIIITTAAAEENEPPTARITMTSGSETAYEDEVLELTVPSGGTAKVDFSASRSTDSDGSISSYKWYISGSHVSSSRDFSYNLGEGTHQIYLTVKDNKNVEGSVGASVRITATNNLPTARISLKSGSRTAYENQVLELTVSSGGTAKVDFSASRSTDSDGSISSYKWYISGSHVSSSRDFSYNLGEGTHQIYLTVKDNKNVEGSVGASVRITATNNLPTARISLKSGSRTAYENQVLELTVSSGGTAKVDFSASRSTDSDGSISSYKWYISGSHVSSSRDFSYNLGEGTHQIYLTVKDNKNAEGAVGASVRITATNNPPTARISMKSGTKTAYENQILELTVSSGGTAKVDFSASRSTDSDGSISSYKWYISGSHVSSSQDFSYNLGEGTHQIYLTVKDNKNAEGAVGASVRITATNNLPTARISLKSGSRTAYENQVLELTVSSGGTAKVDFSASRSTDSDGSISSYKWYISGSHVSSSRDFSYNLGEGTHQIYLTVKDNKNAEGAVGASVRITATNNLPTARISLKSGIKTAYENQILELTVSSGGAAKVDFSASRSTDSDGSISSYKWYIGGSHVSSSRDFSYNLGEGTHQIYLTVKDNKNAEGAVGASVRITC</sequence>
<dbReference type="PROSITE" id="PS51766">
    <property type="entry name" value="DOCKERIN"/>
    <property type="match status" value="1"/>
</dbReference>
<name>A0A7G9ZCU7_9EURY</name>
<dbReference type="PROSITE" id="PS51935">
    <property type="entry name" value="NLPC_P60"/>
    <property type="match status" value="1"/>
</dbReference>
<reference evidence="7" key="1">
    <citation type="submission" date="2020-06" db="EMBL/GenBank/DDBJ databases">
        <title>Unique genomic features of the anaerobic methanotrophic archaea.</title>
        <authorList>
            <person name="Chadwick G.L."/>
            <person name="Skennerton C.T."/>
            <person name="Laso-Perez R."/>
            <person name="Leu A.O."/>
            <person name="Speth D.R."/>
            <person name="Yu H."/>
            <person name="Morgan-Lang C."/>
            <person name="Hatzenpichler R."/>
            <person name="Goudeau D."/>
            <person name="Malmstrom R."/>
            <person name="Brazelton W.J."/>
            <person name="Woyke T."/>
            <person name="Hallam S.J."/>
            <person name="Tyson G.W."/>
            <person name="Wegener G."/>
            <person name="Boetius A."/>
            <person name="Orphan V."/>
        </authorList>
    </citation>
    <scope>NUCLEOTIDE SEQUENCE</scope>
</reference>
<evidence type="ECO:0000313" key="7">
    <source>
        <dbReference type="EMBL" id="QNO58081.1"/>
    </source>
</evidence>
<dbReference type="InterPro" id="IPR051794">
    <property type="entry name" value="PG_Endopeptidase_C40"/>
</dbReference>
<keyword evidence="4" id="KW-0788">Thiol protease</keyword>
<dbReference type="GO" id="GO:0000272">
    <property type="term" value="P:polysaccharide catabolic process"/>
    <property type="evidence" value="ECO:0007669"/>
    <property type="project" value="InterPro"/>
</dbReference>
<feature type="domain" description="Dockerin" evidence="5">
    <location>
        <begin position="562"/>
        <end position="628"/>
    </location>
</feature>
<organism evidence="7">
    <name type="scientific">Candidatus Methanophaga sp. ANME-1 ERB7</name>
    <dbReference type="NCBI Taxonomy" id="2759913"/>
    <lineage>
        <taxon>Archaea</taxon>
        <taxon>Methanobacteriati</taxon>
        <taxon>Methanobacteriota</taxon>
        <taxon>Stenosarchaea group</taxon>
        <taxon>Methanomicrobia</taxon>
        <taxon>Candidatus Methanophagales</taxon>
        <taxon>Candidatus Methanophagaceae</taxon>
        <taxon>Candidatus Methanophaga</taxon>
    </lineage>
</organism>
<dbReference type="Gene3D" id="1.10.530.10">
    <property type="match status" value="1"/>
</dbReference>
<proteinExistence type="inferred from homology"/>
<accession>A0A7G9ZCU7</accession>
<keyword evidence="2" id="KW-0645">Protease</keyword>
<dbReference type="PANTHER" id="PTHR47359:SF3">
    <property type="entry name" value="NLP_P60 DOMAIN-CONTAINING PROTEIN-RELATED"/>
    <property type="match status" value="1"/>
</dbReference>
<dbReference type="Pfam" id="PF00877">
    <property type="entry name" value="NLPC_P60"/>
    <property type="match status" value="1"/>
</dbReference>
<keyword evidence="3" id="KW-0378">Hydrolase</keyword>
<dbReference type="GO" id="GO:0008234">
    <property type="term" value="F:cysteine-type peptidase activity"/>
    <property type="evidence" value="ECO:0007669"/>
    <property type="project" value="UniProtKB-KW"/>
</dbReference>
<dbReference type="InterPro" id="IPR013783">
    <property type="entry name" value="Ig-like_fold"/>
</dbReference>
<gene>
    <name evidence="7" type="ORF">OJKMNAAM_00002</name>
</gene>
<dbReference type="CDD" id="cd00146">
    <property type="entry name" value="PKD"/>
    <property type="match status" value="6"/>
</dbReference>
<dbReference type="InterPro" id="IPR016134">
    <property type="entry name" value="Dockerin_dom"/>
</dbReference>
<dbReference type="Pfam" id="PF01832">
    <property type="entry name" value="Glucosaminidase"/>
    <property type="match status" value="1"/>
</dbReference>
<dbReference type="InterPro" id="IPR002901">
    <property type="entry name" value="MGlyc_endo_b_GlcNAc-like_dom"/>
</dbReference>
<evidence type="ECO:0000256" key="1">
    <source>
        <dbReference type="ARBA" id="ARBA00007074"/>
    </source>
</evidence>
<evidence type="ECO:0000256" key="2">
    <source>
        <dbReference type="ARBA" id="ARBA00022670"/>
    </source>
</evidence>
<dbReference type="GO" id="GO:0004553">
    <property type="term" value="F:hydrolase activity, hydrolyzing O-glycosyl compounds"/>
    <property type="evidence" value="ECO:0007669"/>
    <property type="project" value="InterPro"/>
</dbReference>
<dbReference type="EMBL" id="MT631713">
    <property type="protein sequence ID" value="QNO58081.1"/>
    <property type="molecule type" value="Genomic_DNA"/>
</dbReference>
<dbReference type="SUPFAM" id="SSF63446">
    <property type="entry name" value="Type I dockerin domain"/>
    <property type="match status" value="1"/>
</dbReference>
<evidence type="ECO:0000259" key="5">
    <source>
        <dbReference type="PROSITE" id="PS51766"/>
    </source>
</evidence>
<evidence type="ECO:0000256" key="3">
    <source>
        <dbReference type="ARBA" id="ARBA00022801"/>
    </source>
</evidence>
<dbReference type="GO" id="GO:0004040">
    <property type="term" value="F:amidase activity"/>
    <property type="evidence" value="ECO:0007669"/>
    <property type="project" value="InterPro"/>
</dbReference>
<dbReference type="SUPFAM" id="SSF54001">
    <property type="entry name" value="Cysteine proteinases"/>
    <property type="match status" value="1"/>
</dbReference>
<dbReference type="InterPro" id="IPR000064">
    <property type="entry name" value="NLP_P60_dom"/>
</dbReference>
<dbReference type="GO" id="GO:0006508">
    <property type="term" value="P:proteolysis"/>
    <property type="evidence" value="ECO:0007669"/>
    <property type="project" value="UniProtKB-KW"/>
</dbReference>
<dbReference type="InterPro" id="IPR038765">
    <property type="entry name" value="Papain-like_cys_pep_sf"/>
</dbReference>